<dbReference type="EMBL" id="JAPFFF010000011">
    <property type="protein sequence ID" value="KAK8878511.1"/>
    <property type="molecule type" value="Genomic_DNA"/>
</dbReference>
<comment type="caution">
    <text evidence="2">The sequence shown here is derived from an EMBL/GenBank/DDBJ whole genome shotgun (WGS) entry which is preliminary data.</text>
</comment>
<reference evidence="2 3" key="1">
    <citation type="submission" date="2024-04" db="EMBL/GenBank/DDBJ databases">
        <title>Tritrichomonas musculus Genome.</title>
        <authorList>
            <person name="Alves-Ferreira E."/>
            <person name="Grigg M."/>
            <person name="Lorenzi H."/>
            <person name="Galac M."/>
        </authorList>
    </citation>
    <scope>NUCLEOTIDE SEQUENCE [LARGE SCALE GENOMIC DNA]</scope>
    <source>
        <strain evidence="2 3">EAF2021</strain>
    </source>
</reference>
<evidence type="ECO:0000313" key="2">
    <source>
        <dbReference type="EMBL" id="KAK8878511.1"/>
    </source>
</evidence>
<protein>
    <submittedName>
        <fullName evidence="2">Uncharacterized protein</fullName>
    </submittedName>
</protein>
<accession>A0ABR2JL81</accession>
<evidence type="ECO:0000256" key="1">
    <source>
        <dbReference type="SAM" id="MobiDB-lite"/>
    </source>
</evidence>
<feature type="region of interest" description="Disordered" evidence="1">
    <location>
        <begin position="887"/>
        <end position="909"/>
    </location>
</feature>
<dbReference type="Proteomes" id="UP001470230">
    <property type="component" value="Unassembled WGS sequence"/>
</dbReference>
<proteinExistence type="predicted"/>
<name>A0ABR2JL81_9EUKA</name>
<feature type="region of interest" description="Disordered" evidence="1">
    <location>
        <begin position="574"/>
        <end position="593"/>
    </location>
</feature>
<evidence type="ECO:0000313" key="3">
    <source>
        <dbReference type="Proteomes" id="UP001470230"/>
    </source>
</evidence>
<keyword evidence="3" id="KW-1185">Reference proteome</keyword>
<organism evidence="2 3">
    <name type="scientific">Tritrichomonas musculus</name>
    <dbReference type="NCBI Taxonomy" id="1915356"/>
    <lineage>
        <taxon>Eukaryota</taxon>
        <taxon>Metamonada</taxon>
        <taxon>Parabasalia</taxon>
        <taxon>Tritrichomonadida</taxon>
        <taxon>Tritrichomonadidae</taxon>
        <taxon>Tritrichomonas</taxon>
    </lineage>
</organism>
<gene>
    <name evidence="2" type="ORF">M9Y10_005291</name>
</gene>
<sequence length="909" mass="104679">MNFSTNPLSCKAIQQQIINYSPLLAKFTDYLFIRKNINDPNKIQKWIILIIDRLKNKNDRPVINYDRVVINKNFILDQYLQNNKEFIEFKEKSDIIRLFKLTDSKFSVYWILWDFSETISNPSLFMNIFPILYKSYIGRSEPIQENKIQVNQKNRSNENLFIKKSQFELIIDRYLPLLQITNENFKEKLQFFSFLFDEMIKIANTEFSVLINNHLPLILADFTSNEESDNSPQKKPLYTKRKVMRIIKKSISMFDHDLEVICNFFKIPILQKINEVHRQLIVFNIFAKRYQKIQQSFKISINSIKSNQSNHQYINYIQTIISKINNNKETILLSMMKLFSKDTCPDFHFPMLHFIIKYATFKEDIFSFPENKRSPQVATTEDDPDTSTENQLIQEMSNLLHFGQIKDHFSFTKLAFTLAEQGIRDQNDVSSLVLVSRKCKRAFSALSIHKLLQIASSSVFLSRTVCWCFLPAAGKNSEGLPDRLFGSPGAVTVIVFFIMRAFEFLTVASIPNKYRTKQRLVADIVLSLYQRACTTLAEMKGKEKDGQSELENIENCQLNKERALSNEEKEECNEELASNNESKNECNEELASNNEKKEECNEELNLCNEIKESTKNAVSRNNFEEAFACSNECNEADKEAPNAREAAMIDDANFAETNDNVNDDAATFSDTDENCSYGNKNLAHLHTLRGLQLVKESAEVGVAILNAFDSGSLSLFNGEIAPADLFSLIDEISAHYNAHGGIMDKQKVGKKSATIDMINIGFAICNPSRIKISMHVFFKHILNELTRIPLQKFDLKYMCACFEPEFPLKKEFSVKKVSYLRIRDPLFAKKFYENEEAIFLNKVLGDEDCLMASKKEVDAVQSLDASDDGKRGIKNIFNSNLMEKMSQRKSSVFSKNGKKITSENTTEND</sequence>